<dbReference type="InterPro" id="IPR036648">
    <property type="entry name" value="CN_Hdrase_a/SCN_Hdrase_g_sf"/>
</dbReference>
<accession>A0A1H5S0K2</accession>
<proteinExistence type="predicted"/>
<sequence length="133" mass="15020">MKNELKNALVPAVRRLTGASAKSAASSQQPRSGDFQLVRQQVHLQDTKKVEKHLPDILGRALARGWIDKDFRAALTRSPKQLLADYGVFLPDNIAVRTETTQNQRQRIVVYETQPGGRLRRLLYLQLVMMAGK</sequence>
<dbReference type="GO" id="GO:0003824">
    <property type="term" value="F:catalytic activity"/>
    <property type="evidence" value="ECO:0007669"/>
    <property type="project" value="InterPro"/>
</dbReference>
<evidence type="ECO:0000313" key="1">
    <source>
        <dbReference type="EMBL" id="SEF43904.1"/>
    </source>
</evidence>
<dbReference type="EMBL" id="FNUZ01000001">
    <property type="protein sequence ID" value="SEF43904.1"/>
    <property type="molecule type" value="Genomic_DNA"/>
</dbReference>
<dbReference type="SUPFAM" id="SSF56209">
    <property type="entry name" value="Nitrile hydratase alpha chain"/>
    <property type="match status" value="1"/>
</dbReference>
<evidence type="ECO:0000313" key="2">
    <source>
        <dbReference type="Proteomes" id="UP000236752"/>
    </source>
</evidence>
<name>A0A1H5S0K2_9RHOB</name>
<dbReference type="AlphaFoldDB" id="A0A1H5S0K2"/>
<protein>
    <submittedName>
        <fullName evidence="1">Uncharacterized protein</fullName>
    </submittedName>
</protein>
<keyword evidence="2" id="KW-1185">Reference proteome</keyword>
<gene>
    <name evidence="1" type="ORF">SAMN04488045_0052</name>
</gene>
<organism evidence="1 2">
    <name type="scientific">Thalassococcus halodurans</name>
    <dbReference type="NCBI Taxonomy" id="373675"/>
    <lineage>
        <taxon>Bacteria</taxon>
        <taxon>Pseudomonadati</taxon>
        <taxon>Pseudomonadota</taxon>
        <taxon>Alphaproteobacteria</taxon>
        <taxon>Rhodobacterales</taxon>
        <taxon>Roseobacteraceae</taxon>
        <taxon>Thalassococcus</taxon>
    </lineage>
</organism>
<dbReference type="OrthoDB" id="8479415at2"/>
<reference evidence="1 2" key="1">
    <citation type="submission" date="2016-10" db="EMBL/GenBank/DDBJ databases">
        <authorList>
            <person name="de Groot N.N."/>
        </authorList>
    </citation>
    <scope>NUCLEOTIDE SEQUENCE [LARGE SCALE GENOMIC DNA]</scope>
    <source>
        <strain evidence="1 2">DSM 26915</strain>
    </source>
</reference>
<dbReference type="Proteomes" id="UP000236752">
    <property type="component" value="Unassembled WGS sequence"/>
</dbReference>
<dbReference type="RefSeq" id="WP_103908479.1">
    <property type="nucleotide sequence ID" value="NZ_FNUZ01000001.1"/>
</dbReference>
<dbReference type="GO" id="GO:0046914">
    <property type="term" value="F:transition metal ion binding"/>
    <property type="evidence" value="ECO:0007669"/>
    <property type="project" value="InterPro"/>
</dbReference>